<evidence type="ECO:0000313" key="2">
    <source>
        <dbReference type="EMBL" id="GFA73789.1"/>
    </source>
</evidence>
<dbReference type="AlphaFoldDB" id="A0A699K3M4"/>
<organism evidence="2">
    <name type="scientific">Tanacetum cinerariifolium</name>
    <name type="common">Dalmatian daisy</name>
    <name type="synonym">Chrysanthemum cinerariifolium</name>
    <dbReference type="NCBI Taxonomy" id="118510"/>
    <lineage>
        <taxon>Eukaryota</taxon>
        <taxon>Viridiplantae</taxon>
        <taxon>Streptophyta</taxon>
        <taxon>Embryophyta</taxon>
        <taxon>Tracheophyta</taxon>
        <taxon>Spermatophyta</taxon>
        <taxon>Magnoliopsida</taxon>
        <taxon>eudicotyledons</taxon>
        <taxon>Gunneridae</taxon>
        <taxon>Pentapetalae</taxon>
        <taxon>asterids</taxon>
        <taxon>campanulids</taxon>
        <taxon>Asterales</taxon>
        <taxon>Asteraceae</taxon>
        <taxon>Asteroideae</taxon>
        <taxon>Anthemideae</taxon>
        <taxon>Anthemidinae</taxon>
        <taxon>Tanacetum</taxon>
    </lineage>
</organism>
<dbReference type="InterPro" id="IPR057670">
    <property type="entry name" value="SH3_retrovirus"/>
</dbReference>
<dbReference type="EMBL" id="BKCJ010478495">
    <property type="protein sequence ID" value="GFA73789.1"/>
    <property type="molecule type" value="Genomic_DNA"/>
</dbReference>
<feature type="non-terminal residue" evidence="2">
    <location>
        <position position="1"/>
    </location>
</feature>
<proteinExistence type="predicted"/>
<gene>
    <name evidence="2" type="ORF">Tci_645761</name>
</gene>
<evidence type="ECO:0000259" key="1">
    <source>
        <dbReference type="Pfam" id="PF25597"/>
    </source>
</evidence>
<reference evidence="2" key="1">
    <citation type="journal article" date="2019" name="Sci. Rep.">
        <title>Draft genome of Tanacetum cinerariifolium, the natural source of mosquito coil.</title>
        <authorList>
            <person name="Yamashiro T."/>
            <person name="Shiraishi A."/>
            <person name="Satake H."/>
            <person name="Nakayama K."/>
        </authorList>
    </citation>
    <scope>NUCLEOTIDE SEQUENCE</scope>
</reference>
<dbReference type="Pfam" id="PF25597">
    <property type="entry name" value="SH3_retrovirus"/>
    <property type="match status" value="1"/>
</dbReference>
<feature type="domain" description="Retroviral polymerase SH3-like" evidence="1">
    <location>
        <begin position="5"/>
        <end position="48"/>
    </location>
</feature>
<protein>
    <submittedName>
        <fullName evidence="2">Retrovirus-related Pol polyprotein from transposon TNT 1-94</fullName>
    </submittedName>
</protein>
<name>A0A699K3M4_TANCI</name>
<accession>A0A699K3M4</accession>
<comment type="caution">
    <text evidence="2">The sequence shown here is derived from an EMBL/GenBank/DDBJ whole genome shotgun (WGS) entry which is preliminary data.</text>
</comment>
<sequence length="196" mass="21901">DGENIDKIKEKGYACIFVGYSTMSRAKKVYNKRTRLIVETIHVNFDEFLQMASDYVSSDPVSQSEIVTTSNELDFPFSPMFDELLKGSTPVVSKYFVVYVVDAPEQRQKQSTAIFTSTTVVADTRLLNLQATPETTGQAPTQAPTVGVTQNINQAKTQVEDAQVKEDEFINIFCTPVHEKGETSSQYTDSSNMHTF</sequence>